<comment type="caution">
    <text evidence="2">The sequence shown here is derived from an EMBL/GenBank/DDBJ whole genome shotgun (WGS) entry which is preliminary data.</text>
</comment>
<feature type="compositionally biased region" description="Polar residues" evidence="1">
    <location>
        <begin position="529"/>
        <end position="538"/>
    </location>
</feature>
<dbReference type="OrthoDB" id="4777824at2759"/>
<protein>
    <submittedName>
        <fullName evidence="2">Uncharacterized protein</fullName>
    </submittedName>
</protein>
<evidence type="ECO:0000256" key="1">
    <source>
        <dbReference type="SAM" id="MobiDB-lite"/>
    </source>
</evidence>
<proteinExistence type="predicted"/>
<accession>A0A9P8UQK5</accession>
<dbReference type="GeneID" id="70124004"/>
<sequence length="564" mass="62829">MASALGDTIEFDPSPSASAKTFTSMVSHLFLTHYQLFNSHAEVAAQSYTVDTMPRQQVDSIEFVDDDFQTPPVPEFQESKSNQSLRHYGNINKVLDIHNEGMSLVDKIMQIWPPRPWVNEDEVASLLHGCTLDTVPFMRAFYRKVIKQLDAAAIAGKALKWPPSTDYKDELPSYEMLDAVRILGGQREGFGCFPSTIMKRLEAAKLRFLLLSPDNGARQKAIAPFWTTRVERDYPATQATSQGGRPDARKVFSMLDDSGSVDSATSTVASIKGCEYRSEHDHSDDAHFQHHHDPYEMIVSESDHDSSPIVRSRRTSKFTHIESDENDDEDEAGDMRHAGDVERANTQPEFDLDNDRVTSMLGSLLDTDDFHEILTHTIMQATHSYHIPQLTKHTDKLLESHSFKEKLANMIHEKVADLHSNVAAAFDKLAKQQSEIDQLKRQIEAMKRESPAPVFGGSSKSWAPPFGKHSPGVFTIDRKGTSPSAPSDGAQPSSRVMSSFDPRRRGSLRHQKQGETSSDFVVGGGVVDNENSSLLSGSQGRGTEKRRATSSPIAGNRRDSKVYH</sequence>
<evidence type="ECO:0000313" key="3">
    <source>
        <dbReference type="Proteomes" id="UP000758603"/>
    </source>
</evidence>
<reference evidence="2" key="1">
    <citation type="journal article" date="2021" name="Nat. Commun.">
        <title>Genetic determinants of endophytism in the Arabidopsis root mycobiome.</title>
        <authorList>
            <person name="Mesny F."/>
            <person name="Miyauchi S."/>
            <person name="Thiergart T."/>
            <person name="Pickel B."/>
            <person name="Atanasova L."/>
            <person name="Karlsson M."/>
            <person name="Huettel B."/>
            <person name="Barry K.W."/>
            <person name="Haridas S."/>
            <person name="Chen C."/>
            <person name="Bauer D."/>
            <person name="Andreopoulos W."/>
            <person name="Pangilinan J."/>
            <person name="LaButti K."/>
            <person name="Riley R."/>
            <person name="Lipzen A."/>
            <person name="Clum A."/>
            <person name="Drula E."/>
            <person name="Henrissat B."/>
            <person name="Kohler A."/>
            <person name="Grigoriev I.V."/>
            <person name="Martin F.M."/>
            <person name="Hacquard S."/>
        </authorList>
    </citation>
    <scope>NUCLEOTIDE SEQUENCE</scope>
    <source>
        <strain evidence="2">MPI-SDFR-AT-0073</strain>
    </source>
</reference>
<dbReference type="RefSeq" id="XP_045960521.1">
    <property type="nucleotide sequence ID" value="XM_046095111.1"/>
</dbReference>
<evidence type="ECO:0000313" key="2">
    <source>
        <dbReference type="EMBL" id="KAH6656287.1"/>
    </source>
</evidence>
<feature type="region of interest" description="Disordered" evidence="1">
    <location>
        <begin position="448"/>
        <end position="564"/>
    </location>
</feature>
<keyword evidence="3" id="KW-1185">Reference proteome</keyword>
<gene>
    <name evidence="2" type="ORF">BKA67DRAFT_150721</name>
</gene>
<organism evidence="2 3">
    <name type="scientific">Truncatella angustata</name>
    <dbReference type="NCBI Taxonomy" id="152316"/>
    <lineage>
        <taxon>Eukaryota</taxon>
        <taxon>Fungi</taxon>
        <taxon>Dikarya</taxon>
        <taxon>Ascomycota</taxon>
        <taxon>Pezizomycotina</taxon>
        <taxon>Sordariomycetes</taxon>
        <taxon>Xylariomycetidae</taxon>
        <taxon>Amphisphaeriales</taxon>
        <taxon>Sporocadaceae</taxon>
        <taxon>Truncatella</taxon>
    </lineage>
</organism>
<dbReference type="AlphaFoldDB" id="A0A9P8UQK5"/>
<feature type="compositionally biased region" description="Polar residues" evidence="1">
    <location>
        <begin position="481"/>
        <end position="497"/>
    </location>
</feature>
<dbReference type="Proteomes" id="UP000758603">
    <property type="component" value="Unassembled WGS sequence"/>
</dbReference>
<name>A0A9P8UQK5_9PEZI</name>
<dbReference type="EMBL" id="JAGPXC010000002">
    <property type="protein sequence ID" value="KAH6656287.1"/>
    <property type="molecule type" value="Genomic_DNA"/>
</dbReference>